<dbReference type="InterPro" id="IPR012337">
    <property type="entry name" value="RNaseH-like_sf"/>
</dbReference>
<gene>
    <name evidence="2" type="primary">Tf2-6_59</name>
    <name evidence="2" type="ORF">NPIL_287711</name>
</gene>
<comment type="caution">
    <text evidence="2">The sequence shown here is derived from an EMBL/GenBank/DDBJ whole genome shotgun (WGS) entry which is preliminary data.</text>
</comment>
<proteinExistence type="predicted"/>
<reference evidence="2" key="1">
    <citation type="submission" date="2020-08" db="EMBL/GenBank/DDBJ databases">
        <title>Multicomponent nature underlies the extraordinary mechanical properties of spider dragline silk.</title>
        <authorList>
            <person name="Kono N."/>
            <person name="Nakamura H."/>
            <person name="Mori M."/>
            <person name="Yoshida Y."/>
            <person name="Ohtoshi R."/>
            <person name="Malay A.D."/>
            <person name="Moran D.A.P."/>
            <person name="Tomita M."/>
            <person name="Numata K."/>
            <person name="Arakawa K."/>
        </authorList>
    </citation>
    <scope>NUCLEOTIDE SEQUENCE</scope>
</reference>
<dbReference type="OrthoDB" id="422540at2759"/>
<dbReference type="PROSITE" id="PS50994">
    <property type="entry name" value="INTEGRASE"/>
    <property type="match status" value="1"/>
</dbReference>
<dbReference type="PANTHER" id="PTHR37984:SF15">
    <property type="entry name" value="INTEGRASE CATALYTIC DOMAIN-CONTAINING PROTEIN"/>
    <property type="match status" value="1"/>
</dbReference>
<evidence type="ECO:0000313" key="2">
    <source>
        <dbReference type="EMBL" id="GFT75078.1"/>
    </source>
</evidence>
<dbReference type="Pfam" id="PF00665">
    <property type="entry name" value="rve"/>
    <property type="match status" value="1"/>
</dbReference>
<dbReference type="GO" id="GO:0003676">
    <property type="term" value="F:nucleic acid binding"/>
    <property type="evidence" value="ECO:0007669"/>
    <property type="project" value="InterPro"/>
</dbReference>
<name>A0A8X6U2F8_NEPPI</name>
<dbReference type="InterPro" id="IPR036397">
    <property type="entry name" value="RNaseH_sf"/>
</dbReference>
<dbReference type="AlphaFoldDB" id="A0A8X6U2F8"/>
<protein>
    <submittedName>
        <fullName evidence="2">Transposon Tf2-6 polyprotein</fullName>
    </submittedName>
</protein>
<dbReference type="Proteomes" id="UP000887013">
    <property type="component" value="Unassembled WGS sequence"/>
</dbReference>
<sequence>MEDTKKLMDLSMTRILLNHGLHEMKFLRFFSKAIQFVNWQNIKAWVKSCHPCQRSEIHWHTKAKIGTFQLPDARFSQIHIDFIAPIPPSNDESYCLTIVDRFLRWMEVIPIADRTTEIICRALLSVWISHFGCPAIITTDQGTDFESNLFGEPMCLSSESQLTC</sequence>
<organism evidence="2 3">
    <name type="scientific">Nephila pilipes</name>
    <name type="common">Giant wood spider</name>
    <name type="synonym">Nephila maculata</name>
    <dbReference type="NCBI Taxonomy" id="299642"/>
    <lineage>
        <taxon>Eukaryota</taxon>
        <taxon>Metazoa</taxon>
        <taxon>Ecdysozoa</taxon>
        <taxon>Arthropoda</taxon>
        <taxon>Chelicerata</taxon>
        <taxon>Arachnida</taxon>
        <taxon>Araneae</taxon>
        <taxon>Araneomorphae</taxon>
        <taxon>Entelegynae</taxon>
        <taxon>Araneoidea</taxon>
        <taxon>Nephilidae</taxon>
        <taxon>Nephila</taxon>
    </lineage>
</organism>
<dbReference type="GO" id="GO:0015074">
    <property type="term" value="P:DNA integration"/>
    <property type="evidence" value="ECO:0007669"/>
    <property type="project" value="InterPro"/>
</dbReference>
<dbReference type="InterPro" id="IPR001584">
    <property type="entry name" value="Integrase_cat-core"/>
</dbReference>
<keyword evidence="3" id="KW-1185">Reference proteome</keyword>
<dbReference type="InterPro" id="IPR050951">
    <property type="entry name" value="Retrovirus_Pol_polyprotein"/>
</dbReference>
<dbReference type="EMBL" id="BMAW01070787">
    <property type="protein sequence ID" value="GFT75078.1"/>
    <property type="molecule type" value="Genomic_DNA"/>
</dbReference>
<evidence type="ECO:0000313" key="3">
    <source>
        <dbReference type="Proteomes" id="UP000887013"/>
    </source>
</evidence>
<dbReference type="SUPFAM" id="SSF53098">
    <property type="entry name" value="Ribonuclease H-like"/>
    <property type="match status" value="1"/>
</dbReference>
<dbReference type="Gene3D" id="3.30.420.10">
    <property type="entry name" value="Ribonuclease H-like superfamily/Ribonuclease H"/>
    <property type="match status" value="1"/>
</dbReference>
<feature type="domain" description="Integrase catalytic" evidence="1">
    <location>
        <begin position="67"/>
        <end position="164"/>
    </location>
</feature>
<dbReference type="PANTHER" id="PTHR37984">
    <property type="entry name" value="PROTEIN CBG26694"/>
    <property type="match status" value="1"/>
</dbReference>
<accession>A0A8X6U2F8</accession>
<evidence type="ECO:0000259" key="1">
    <source>
        <dbReference type="PROSITE" id="PS50994"/>
    </source>
</evidence>